<dbReference type="EMBL" id="ML975176">
    <property type="protein sequence ID" value="KAF1809068.1"/>
    <property type="molecule type" value="Genomic_DNA"/>
</dbReference>
<accession>A0A6G1FTN2</accession>
<proteinExistence type="inferred from homology"/>
<keyword evidence="10" id="KW-0746">Sphingolipid metabolism</keyword>
<feature type="transmembrane region" description="Helical" evidence="17">
    <location>
        <begin position="279"/>
        <end position="297"/>
    </location>
</feature>
<dbReference type="PROSITE" id="PS50255">
    <property type="entry name" value="CYTOCHROME_B5_2"/>
    <property type="match status" value="1"/>
</dbReference>
<feature type="region of interest" description="Disordered" evidence="16">
    <location>
        <begin position="120"/>
        <end position="154"/>
    </location>
</feature>
<feature type="compositionally biased region" description="Low complexity" evidence="16">
    <location>
        <begin position="122"/>
        <end position="136"/>
    </location>
</feature>
<dbReference type="PANTHER" id="PTHR19353">
    <property type="entry name" value="FATTY ACID DESATURASE 2"/>
    <property type="match status" value="1"/>
</dbReference>
<keyword evidence="12" id="KW-0560">Oxidoreductase</keyword>
<dbReference type="GO" id="GO:0016020">
    <property type="term" value="C:membrane"/>
    <property type="evidence" value="ECO:0007669"/>
    <property type="project" value="UniProtKB-SubCell"/>
</dbReference>
<keyword evidence="13" id="KW-0408">Iron</keyword>
<evidence type="ECO:0000256" key="16">
    <source>
        <dbReference type="SAM" id="MobiDB-lite"/>
    </source>
</evidence>
<evidence type="ECO:0000256" key="7">
    <source>
        <dbReference type="ARBA" id="ARBA00022617"/>
    </source>
</evidence>
<evidence type="ECO:0000256" key="8">
    <source>
        <dbReference type="ARBA" id="ARBA00022692"/>
    </source>
</evidence>
<evidence type="ECO:0000256" key="5">
    <source>
        <dbReference type="ARBA" id="ARBA00012019"/>
    </source>
</evidence>
<evidence type="ECO:0000313" key="21">
    <source>
        <dbReference type="RefSeq" id="XP_033530699.1"/>
    </source>
</evidence>
<evidence type="ECO:0000256" key="9">
    <source>
        <dbReference type="ARBA" id="ARBA00022723"/>
    </source>
</evidence>
<evidence type="ECO:0000256" key="10">
    <source>
        <dbReference type="ARBA" id="ARBA00022919"/>
    </source>
</evidence>
<dbReference type="GeneID" id="54417783"/>
<dbReference type="PIRSF" id="PIRSF015921">
    <property type="entry name" value="FA_sphinglp_des"/>
    <property type="match status" value="1"/>
</dbReference>
<dbReference type="CDD" id="cd03506">
    <property type="entry name" value="Delta6-FADS-like"/>
    <property type="match status" value="1"/>
</dbReference>
<evidence type="ECO:0000256" key="15">
    <source>
        <dbReference type="ARBA" id="ARBA00023136"/>
    </source>
</evidence>
<evidence type="ECO:0000256" key="17">
    <source>
        <dbReference type="SAM" id="Phobius"/>
    </source>
</evidence>
<comment type="pathway">
    <text evidence="2">Lipid metabolism; sphingolipid metabolism.</text>
</comment>
<dbReference type="InterPro" id="IPR012171">
    <property type="entry name" value="Fatty_acid_desaturase"/>
</dbReference>
<keyword evidence="9" id="KW-0479">Metal-binding</keyword>
<dbReference type="PANTHER" id="PTHR19353:SF30">
    <property type="entry name" value="DELTA 8-(E)-SPHINGOLIPID DESATURASE"/>
    <property type="match status" value="1"/>
</dbReference>
<evidence type="ECO:0000256" key="11">
    <source>
        <dbReference type="ARBA" id="ARBA00022989"/>
    </source>
</evidence>
<dbReference type="EC" id="1.14.19.18" evidence="5"/>
<dbReference type="SMART" id="SM01117">
    <property type="entry name" value="Cyt-b5"/>
    <property type="match status" value="1"/>
</dbReference>
<keyword evidence="15 17" id="KW-0472">Membrane</keyword>
<evidence type="ECO:0000256" key="13">
    <source>
        <dbReference type="ARBA" id="ARBA00023004"/>
    </source>
</evidence>
<organism evidence="19">
    <name type="scientific">Eremomyces bilateralis CBS 781.70</name>
    <dbReference type="NCBI Taxonomy" id="1392243"/>
    <lineage>
        <taxon>Eukaryota</taxon>
        <taxon>Fungi</taxon>
        <taxon>Dikarya</taxon>
        <taxon>Ascomycota</taxon>
        <taxon>Pezizomycotina</taxon>
        <taxon>Dothideomycetes</taxon>
        <taxon>Dothideomycetes incertae sedis</taxon>
        <taxon>Eremomycetales</taxon>
        <taxon>Eremomycetaceae</taxon>
        <taxon>Eremomyces</taxon>
    </lineage>
</organism>
<protein>
    <recommendedName>
        <fullName evidence="6">Delta 8-(E)-sphingolipid desaturase</fullName>
        <ecNumber evidence="5">1.14.19.18</ecNumber>
    </recommendedName>
</protein>
<feature type="domain" description="Cytochrome b5 heme-binding" evidence="18">
    <location>
        <begin position="10"/>
        <end position="85"/>
    </location>
</feature>
<dbReference type="RefSeq" id="XP_033530699.1">
    <property type="nucleotide sequence ID" value="XM_033677213.1"/>
</dbReference>
<feature type="transmembrane region" description="Helical" evidence="17">
    <location>
        <begin position="394"/>
        <end position="413"/>
    </location>
</feature>
<evidence type="ECO:0000256" key="3">
    <source>
        <dbReference type="ARBA" id="ARBA00004991"/>
    </source>
</evidence>
<keyword evidence="20" id="KW-1185">Reference proteome</keyword>
<dbReference type="GO" id="GO:0006665">
    <property type="term" value="P:sphingolipid metabolic process"/>
    <property type="evidence" value="ECO:0007669"/>
    <property type="project" value="UniProtKB-UniPathway"/>
</dbReference>
<dbReference type="Pfam" id="PF00487">
    <property type="entry name" value="FA_desaturase"/>
    <property type="match status" value="1"/>
</dbReference>
<comment type="similarity">
    <text evidence="4">Belongs to the fatty acid desaturase type 1 family.</text>
</comment>
<evidence type="ECO:0000256" key="14">
    <source>
        <dbReference type="ARBA" id="ARBA00023098"/>
    </source>
</evidence>
<comment type="subcellular location">
    <subcellularLocation>
        <location evidence="1">Membrane</location>
        <topology evidence="1">Multi-pass membrane protein</topology>
    </subcellularLocation>
</comment>
<sequence>MGRVSASRKERVFSRDEIEALIAEGRHIVIVNGKVLKCDAWLQYHPGGEISIRHFLGRDATDEVKGFHSPETLEYMTKYQIGTIEGRWTGFVPPIQGGKFRTREQIQYETAELDVLDKVNDSSDQSSEPSPVSSPELHSTLRNRGGIDPVSSATSISSVDLEDMDSDRMGTIDARTGKVFEIDALQYPPIDPEVQEDIIRKYRQLFERLKSEGLFECNYWAYGVETIRYSFLFSMAMLSIHWGWYSLAGVFIGCFWQQLVFTAHDSAHIGITHNFQVDSLIAIFIADFLGGLSIGWWKRNHNVHHVVTNSPEHDPDIQHVPFFAVSPRFFGSLRSSYYGHVMKYDAVARVFVRYQDYLYYVVLCFGRFNLYRLSWQYLLGSQPPRKGPARWHRWLEIAGHVFFWIWYGYGIIYKSIPTNSGRFAFFMVSHIVTSPLHLQITLSHFAMSTEELGVGESFPQKMLRTTMDVDCPQWLDFFHGGLQFQAIHHLYPRMPRHNLRQAQKLVQQFCEEVNVPYALFGFVDGNKAVLGRLGEVGRQAAILAKCQKTLARSDDFGMH</sequence>
<dbReference type="GO" id="GO:0046872">
    <property type="term" value="F:metal ion binding"/>
    <property type="evidence" value="ECO:0007669"/>
    <property type="project" value="UniProtKB-KW"/>
</dbReference>
<keyword evidence="11 17" id="KW-1133">Transmembrane helix</keyword>
<dbReference type="AlphaFoldDB" id="A0A6G1FTN2"/>
<dbReference type="OrthoDB" id="260091at2759"/>
<dbReference type="Proteomes" id="UP000504638">
    <property type="component" value="Unplaced"/>
</dbReference>
<reference evidence="21" key="2">
    <citation type="submission" date="2020-04" db="EMBL/GenBank/DDBJ databases">
        <authorList>
            <consortium name="NCBI Genome Project"/>
        </authorList>
    </citation>
    <scope>NUCLEOTIDE SEQUENCE</scope>
    <source>
        <strain evidence="21">CBS 781.70</strain>
    </source>
</reference>
<dbReference type="InterPro" id="IPR005804">
    <property type="entry name" value="FA_desaturase_dom"/>
</dbReference>
<keyword evidence="14" id="KW-0443">Lipid metabolism</keyword>
<evidence type="ECO:0000259" key="18">
    <source>
        <dbReference type="PROSITE" id="PS50255"/>
    </source>
</evidence>
<dbReference type="InterPro" id="IPR001199">
    <property type="entry name" value="Cyt_B5-like_heme/steroid-bd"/>
</dbReference>
<gene>
    <name evidence="19 21" type="ORF">P152DRAFT_423711</name>
</gene>
<evidence type="ECO:0000256" key="2">
    <source>
        <dbReference type="ARBA" id="ARBA00004760"/>
    </source>
</evidence>
<dbReference type="SUPFAM" id="SSF55856">
    <property type="entry name" value="Cytochrome b5-like heme/steroid binding domain"/>
    <property type="match status" value="1"/>
</dbReference>
<evidence type="ECO:0000313" key="19">
    <source>
        <dbReference type="EMBL" id="KAF1809068.1"/>
    </source>
</evidence>
<evidence type="ECO:0000256" key="12">
    <source>
        <dbReference type="ARBA" id="ARBA00023002"/>
    </source>
</evidence>
<reference evidence="21" key="3">
    <citation type="submission" date="2025-04" db="UniProtKB">
        <authorList>
            <consortium name="RefSeq"/>
        </authorList>
    </citation>
    <scope>IDENTIFICATION</scope>
    <source>
        <strain evidence="21">CBS 781.70</strain>
    </source>
</reference>
<dbReference type="Gene3D" id="3.10.120.10">
    <property type="entry name" value="Cytochrome b5-like heme/steroid binding domain"/>
    <property type="match status" value="1"/>
</dbReference>
<keyword evidence="7" id="KW-0349">Heme</keyword>
<dbReference type="InterPro" id="IPR036400">
    <property type="entry name" value="Cyt_B5-like_heme/steroid_sf"/>
</dbReference>
<evidence type="ECO:0000313" key="20">
    <source>
        <dbReference type="Proteomes" id="UP000504638"/>
    </source>
</evidence>
<keyword evidence="8 17" id="KW-0812">Transmembrane</keyword>
<evidence type="ECO:0000256" key="6">
    <source>
        <dbReference type="ARBA" id="ARBA00016939"/>
    </source>
</evidence>
<evidence type="ECO:0000256" key="1">
    <source>
        <dbReference type="ARBA" id="ARBA00004141"/>
    </source>
</evidence>
<reference evidence="19 21" key="1">
    <citation type="submission" date="2020-01" db="EMBL/GenBank/DDBJ databases">
        <authorList>
            <consortium name="DOE Joint Genome Institute"/>
            <person name="Haridas S."/>
            <person name="Albert R."/>
            <person name="Binder M."/>
            <person name="Bloem J."/>
            <person name="Labutti K."/>
            <person name="Salamov A."/>
            <person name="Andreopoulos B."/>
            <person name="Baker S.E."/>
            <person name="Barry K."/>
            <person name="Bills G."/>
            <person name="Bluhm B.H."/>
            <person name="Cannon C."/>
            <person name="Castanera R."/>
            <person name="Culley D.E."/>
            <person name="Daum C."/>
            <person name="Ezra D."/>
            <person name="Gonzalez J.B."/>
            <person name="Henrissat B."/>
            <person name="Kuo A."/>
            <person name="Liang C."/>
            <person name="Lipzen A."/>
            <person name="Lutzoni F."/>
            <person name="Magnuson J."/>
            <person name="Mondo S."/>
            <person name="Nolan M."/>
            <person name="Ohm R."/>
            <person name="Pangilinan J."/>
            <person name="Park H.-J."/>
            <person name="Ramirez L."/>
            <person name="Alfaro M."/>
            <person name="Sun H."/>
            <person name="Tritt A."/>
            <person name="Yoshinaga Y."/>
            <person name="Zwiers L.-H."/>
            <person name="Turgeon B.G."/>
            <person name="Goodwin S.B."/>
            <person name="Spatafora J.W."/>
            <person name="Crous P.W."/>
            <person name="Grigoriev I.V."/>
        </authorList>
    </citation>
    <scope>NUCLEOTIDE SEQUENCE</scope>
    <source>
        <strain evidence="19 21">CBS 781.70</strain>
    </source>
</reference>
<dbReference type="Pfam" id="PF00173">
    <property type="entry name" value="Cyt-b5"/>
    <property type="match status" value="1"/>
</dbReference>
<dbReference type="GO" id="GO:0016717">
    <property type="term" value="F:oxidoreductase activity, acting on paired donors, with oxidation of a pair of donors resulting in the reduction of molecular oxygen to two molecules of water"/>
    <property type="evidence" value="ECO:0007669"/>
    <property type="project" value="TreeGrafter"/>
</dbReference>
<evidence type="ECO:0000256" key="4">
    <source>
        <dbReference type="ARBA" id="ARBA00009295"/>
    </source>
</evidence>
<name>A0A6G1FTN2_9PEZI</name>
<feature type="transmembrane region" description="Helical" evidence="17">
    <location>
        <begin position="242"/>
        <end position="259"/>
    </location>
</feature>
<dbReference type="UniPathway" id="UPA00222"/>
<comment type="pathway">
    <text evidence="3">Sphingolipid metabolism.</text>
</comment>
<feature type="transmembrane region" description="Helical" evidence="17">
    <location>
        <begin position="357"/>
        <end position="374"/>
    </location>
</feature>